<feature type="transmembrane region" description="Helical" evidence="1">
    <location>
        <begin position="48"/>
        <end position="69"/>
    </location>
</feature>
<evidence type="ECO:0000313" key="3">
    <source>
        <dbReference type="Proteomes" id="UP000217250"/>
    </source>
</evidence>
<dbReference type="Proteomes" id="UP000217250">
    <property type="component" value="Chromosome"/>
</dbReference>
<dbReference type="KEGG" id="cgh:CGC50_13465"/>
<dbReference type="GeneID" id="84809547"/>
<gene>
    <name evidence="2" type="ORF">CGC50_13465</name>
</gene>
<name>A0A250FVN5_9FLAO</name>
<accession>A0A250FVN5</accession>
<feature type="transmembrane region" description="Helical" evidence="1">
    <location>
        <begin position="20"/>
        <end position="41"/>
    </location>
</feature>
<evidence type="ECO:0008006" key="4">
    <source>
        <dbReference type="Google" id="ProtNLM"/>
    </source>
</evidence>
<evidence type="ECO:0000313" key="2">
    <source>
        <dbReference type="EMBL" id="ATA88056.1"/>
    </source>
</evidence>
<reference evidence="3" key="1">
    <citation type="submission" date="2017-06" db="EMBL/GenBank/DDBJ databases">
        <title>Capnocytophaga spp. assemblies.</title>
        <authorList>
            <person name="Gulvik C.A."/>
        </authorList>
    </citation>
    <scope>NUCLEOTIDE SEQUENCE [LARGE SCALE GENOMIC DNA]</scope>
    <source>
        <strain evidence="3">H1496</strain>
    </source>
</reference>
<keyword evidence="1" id="KW-0812">Transmembrane</keyword>
<keyword evidence="1" id="KW-1133">Transmembrane helix</keyword>
<evidence type="ECO:0000256" key="1">
    <source>
        <dbReference type="SAM" id="Phobius"/>
    </source>
</evidence>
<dbReference type="EMBL" id="CP022386">
    <property type="protein sequence ID" value="ATA88056.1"/>
    <property type="molecule type" value="Genomic_DNA"/>
</dbReference>
<protein>
    <recommendedName>
        <fullName evidence="4">Cell division protein FtsQ</fullName>
    </recommendedName>
</protein>
<dbReference type="OrthoDB" id="1466667at2"/>
<dbReference type="AlphaFoldDB" id="A0A250FVN5"/>
<sequence>MNFLLKNKYVLLLIKNAFSIDFYLIFIPIFAPYIIWLFLWMNSKRNKIFIILKISCIFLLPILLQSFSFHRNNNRKIQKIVISRQENTQHIQQAQYITNDAVENLLFSAKNAEEYTLQEIKINALEKMLATNPMVEHADIYLTIDGVLKIVIKQREPIARMVRGGQFYYMDIQGKRMPLSDASSARVPLVRGVEEPMWEDAHIILKHIYMDHFLRENIVELSVNKGKFFARLRGANFSVCLGKSDDINLKFNNLKAFYKKAAKDNFLDRYTEVNLQYYNQVVCTHAHAVVEEGNQ</sequence>
<dbReference type="RefSeq" id="WP_095911217.1">
    <property type="nucleotide sequence ID" value="NZ_CP022386.1"/>
</dbReference>
<keyword evidence="1" id="KW-0472">Membrane</keyword>
<proteinExistence type="predicted"/>
<organism evidence="2 3">
    <name type="scientific">Capnocytophaga gingivalis</name>
    <dbReference type="NCBI Taxonomy" id="1017"/>
    <lineage>
        <taxon>Bacteria</taxon>
        <taxon>Pseudomonadati</taxon>
        <taxon>Bacteroidota</taxon>
        <taxon>Flavobacteriia</taxon>
        <taxon>Flavobacteriales</taxon>
        <taxon>Flavobacteriaceae</taxon>
        <taxon>Capnocytophaga</taxon>
    </lineage>
</organism>